<dbReference type="SFLD" id="SFLDS00019">
    <property type="entry name" value="Glutathione_Transferase_(cytos"/>
    <property type="match status" value="1"/>
</dbReference>
<dbReference type="InterPro" id="IPR036249">
    <property type="entry name" value="Thioredoxin-like_sf"/>
</dbReference>
<dbReference type="CDD" id="cd03185">
    <property type="entry name" value="GST_C_Tau"/>
    <property type="match status" value="1"/>
</dbReference>
<evidence type="ECO:0000256" key="1">
    <source>
        <dbReference type="ARBA" id="ARBA00022679"/>
    </source>
</evidence>
<dbReference type="SFLD" id="SFLDG00358">
    <property type="entry name" value="Main_(cytGST)"/>
    <property type="match status" value="1"/>
</dbReference>
<dbReference type="InterPro" id="IPR045074">
    <property type="entry name" value="GST_C_Tau"/>
</dbReference>
<proteinExistence type="inferred from homology"/>
<dbReference type="PANTHER" id="PTHR11260:SF16">
    <property type="entry name" value="GLUTATHIONE S-TRANSFERASE"/>
    <property type="match status" value="1"/>
</dbReference>
<dbReference type="InterPro" id="IPR004045">
    <property type="entry name" value="Glutathione_S-Trfase_N"/>
</dbReference>
<dbReference type="PROSITE" id="PS50405">
    <property type="entry name" value="GST_CTER"/>
    <property type="match status" value="1"/>
</dbReference>
<evidence type="ECO:0000313" key="7">
    <source>
        <dbReference type="Proteomes" id="UP000032180"/>
    </source>
</evidence>
<dbReference type="FunFam" id="3.40.30.10:FF:000355">
    <property type="entry name" value="Glutathione S-transferase U10"/>
    <property type="match status" value="1"/>
</dbReference>
<comment type="similarity">
    <text evidence="3">Belongs to the GST superfamily.</text>
</comment>
<comment type="subcellular location">
    <subcellularLocation>
        <location evidence="3">Cytoplasm</location>
        <location evidence="3">Cytosol</location>
    </subcellularLocation>
</comment>
<evidence type="ECO:0000256" key="3">
    <source>
        <dbReference type="RuleBase" id="RU369102"/>
    </source>
</evidence>
<dbReference type="GO" id="GO:0006749">
    <property type="term" value="P:glutathione metabolic process"/>
    <property type="evidence" value="ECO:0007669"/>
    <property type="project" value="InterPro"/>
</dbReference>
<dbReference type="SFLD" id="SFLDG01152">
    <property type="entry name" value="Main.3:_Omega-_and_Tau-like"/>
    <property type="match status" value="1"/>
</dbReference>
<dbReference type="CDD" id="cd03058">
    <property type="entry name" value="GST_N_Tau"/>
    <property type="match status" value="1"/>
</dbReference>
<comment type="catalytic activity">
    <reaction evidence="2 3">
        <text>RX + glutathione = an S-substituted glutathione + a halide anion + H(+)</text>
        <dbReference type="Rhea" id="RHEA:16437"/>
        <dbReference type="ChEBI" id="CHEBI:15378"/>
        <dbReference type="ChEBI" id="CHEBI:16042"/>
        <dbReference type="ChEBI" id="CHEBI:17792"/>
        <dbReference type="ChEBI" id="CHEBI:57925"/>
        <dbReference type="ChEBI" id="CHEBI:90779"/>
        <dbReference type="EC" id="2.5.1.18"/>
    </reaction>
</comment>
<reference evidence="7" key="2">
    <citation type="submission" date="2013-12" db="EMBL/GenBank/DDBJ databases">
        <authorList>
            <person name="Yu Y."/>
            <person name="Lee S."/>
            <person name="de Baynast K."/>
            <person name="Wissotski M."/>
            <person name="Liu L."/>
            <person name="Talag J."/>
            <person name="Goicoechea J."/>
            <person name="Angelova A."/>
            <person name="Jetty R."/>
            <person name="Kudrna D."/>
            <person name="Golser W."/>
            <person name="Rivera L."/>
            <person name="Zhang J."/>
            <person name="Wing R."/>
        </authorList>
    </citation>
    <scope>NUCLEOTIDE SEQUENCE</scope>
</reference>
<dbReference type="Gramene" id="LPERR03G22660.1">
    <property type="protein sequence ID" value="LPERR03G22660.1"/>
    <property type="gene ID" value="LPERR03G22660"/>
</dbReference>
<organism evidence="6 7">
    <name type="scientific">Leersia perrieri</name>
    <dbReference type="NCBI Taxonomy" id="77586"/>
    <lineage>
        <taxon>Eukaryota</taxon>
        <taxon>Viridiplantae</taxon>
        <taxon>Streptophyta</taxon>
        <taxon>Embryophyta</taxon>
        <taxon>Tracheophyta</taxon>
        <taxon>Spermatophyta</taxon>
        <taxon>Magnoliopsida</taxon>
        <taxon>Liliopsida</taxon>
        <taxon>Poales</taxon>
        <taxon>Poaceae</taxon>
        <taxon>BOP clade</taxon>
        <taxon>Oryzoideae</taxon>
        <taxon>Oryzeae</taxon>
        <taxon>Oryzinae</taxon>
        <taxon>Leersia</taxon>
    </lineage>
</organism>
<sequence length="226" mass="24519">MEGGKKQPSVVLLNCSASMFGCRVRIALARKGIAYEEKPENLGAKSPLLLSSNPVHGKIPVLIVDGKPICESLVILEFIDEAFPCEPSLLPSDPFARAHDRFWASFVDSKIAPPAMKVWASPAPAVEAARGELVAAMRTLEAELGEKRYFGGDAVGFVDVALVPFTAWFATYERFGGFSVAEECPTLAAWAARCRDENECVAASLPETEFVYQFACGMRKHFGLDG</sequence>
<dbReference type="EnsemblPlants" id="LPERR03G22660.1">
    <property type="protein sequence ID" value="LPERR03G22660.1"/>
    <property type="gene ID" value="LPERR03G22660"/>
</dbReference>
<dbReference type="InterPro" id="IPR045073">
    <property type="entry name" value="Omega/Tau-like"/>
</dbReference>
<dbReference type="PROSITE" id="PS50404">
    <property type="entry name" value="GST_NTER"/>
    <property type="match status" value="1"/>
</dbReference>
<dbReference type="PANTHER" id="PTHR11260">
    <property type="entry name" value="GLUTATHIONE S-TRANSFERASE, GST, SUPERFAMILY, GST DOMAIN CONTAINING"/>
    <property type="match status" value="1"/>
</dbReference>
<feature type="domain" description="GST C-terminal" evidence="5">
    <location>
        <begin position="93"/>
        <end position="214"/>
    </location>
</feature>
<dbReference type="InterPro" id="IPR010987">
    <property type="entry name" value="Glutathione-S-Trfase_C-like"/>
</dbReference>
<reference evidence="6 7" key="1">
    <citation type="submission" date="2012-08" db="EMBL/GenBank/DDBJ databases">
        <title>Oryza genome evolution.</title>
        <authorList>
            <person name="Wing R.A."/>
        </authorList>
    </citation>
    <scope>NUCLEOTIDE SEQUENCE</scope>
</reference>
<dbReference type="Pfam" id="PF13410">
    <property type="entry name" value="GST_C_2"/>
    <property type="match status" value="1"/>
</dbReference>
<dbReference type="STRING" id="77586.A0A0D9VWU0"/>
<name>A0A0D9VWU0_9ORYZ</name>
<feature type="domain" description="GST N-terminal" evidence="4">
    <location>
        <begin position="8"/>
        <end position="87"/>
    </location>
</feature>
<keyword evidence="7" id="KW-1185">Reference proteome</keyword>
<dbReference type="Pfam" id="PF02798">
    <property type="entry name" value="GST_N"/>
    <property type="match status" value="1"/>
</dbReference>
<dbReference type="AlphaFoldDB" id="A0A0D9VWU0"/>
<accession>A0A0D9VWU0</accession>
<dbReference type="InterPro" id="IPR036282">
    <property type="entry name" value="Glutathione-S-Trfase_C_sf"/>
</dbReference>
<dbReference type="GO" id="GO:0005829">
    <property type="term" value="C:cytosol"/>
    <property type="evidence" value="ECO:0007669"/>
    <property type="project" value="UniProtKB-SubCell"/>
</dbReference>
<dbReference type="SUPFAM" id="SSF47616">
    <property type="entry name" value="GST C-terminal domain-like"/>
    <property type="match status" value="1"/>
</dbReference>
<dbReference type="Gene3D" id="3.40.30.10">
    <property type="entry name" value="Glutaredoxin"/>
    <property type="match status" value="1"/>
</dbReference>
<dbReference type="InterPro" id="IPR040079">
    <property type="entry name" value="Glutathione_S-Trfase"/>
</dbReference>
<dbReference type="EC" id="2.5.1.18" evidence="3"/>
<dbReference type="FunFam" id="1.20.1050.10:FF:000018">
    <property type="entry name" value="Glutathione S-transferase U20"/>
    <property type="match status" value="1"/>
</dbReference>
<keyword evidence="3" id="KW-0963">Cytoplasm</keyword>
<dbReference type="SUPFAM" id="SSF52833">
    <property type="entry name" value="Thioredoxin-like"/>
    <property type="match status" value="1"/>
</dbReference>
<evidence type="ECO:0000313" key="6">
    <source>
        <dbReference type="EnsemblPlants" id="LPERR03G22660.1"/>
    </source>
</evidence>
<dbReference type="Gene3D" id="1.20.1050.10">
    <property type="match status" value="1"/>
</dbReference>
<dbReference type="eggNOG" id="KOG0406">
    <property type="taxonomic scope" value="Eukaryota"/>
</dbReference>
<dbReference type="GO" id="GO:0004364">
    <property type="term" value="F:glutathione transferase activity"/>
    <property type="evidence" value="ECO:0007669"/>
    <property type="project" value="UniProtKB-UniRule"/>
</dbReference>
<dbReference type="HOGENOM" id="CLU_011226_18_2_1"/>
<dbReference type="PROSITE" id="PS51257">
    <property type="entry name" value="PROKAR_LIPOPROTEIN"/>
    <property type="match status" value="1"/>
</dbReference>
<comment type="function">
    <text evidence="3">Is involved in the conjugation of reduced glutathione to a wide number of exogenous and endogenous hydrophobic electrophiles.</text>
</comment>
<reference evidence="6" key="3">
    <citation type="submission" date="2015-04" db="UniProtKB">
        <authorList>
            <consortium name="EnsemblPlants"/>
        </authorList>
    </citation>
    <scope>IDENTIFICATION</scope>
</reference>
<keyword evidence="1 3" id="KW-0808">Transferase</keyword>
<evidence type="ECO:0000259" key="5">
    <source>
        <dbReference type="PROSITE" id="PS50405"/>
    </source>
</evidence>
<dbReference type="Proteomes" id="UP000032180">
    <property type="component" value="Chromosome 3"/>
</dbReference>
<protein>
    <recommendedName>
        <fullName evidence="3">Glutathione S-transferase</fullName>
        <ecNumber evidence="3">2.5.1.18</ecNumber>
    </recommendedName>
</protein>
<evidence type="ECO:0000256" key="2">
    <source>
        <dbReference type="ARBA" id="ARBA00047960"/>
    </source>
</evidence>
<evidence type="ECO:0000259" key="4">
    <source>
        <dbReference type="PROSITE" id="PS50404"/>
    </source>
</evidence>